<feature type="transmembrane region" description="Helical" evidence="2">
    <location>
        <begin position="104"/>
        <end position="128"/>
    </location>
</feature>
<dbReference type="GO" id="GO:0004519">
    <property type="term" value="F:endonuclease activity"/>
    <property type="evidence" value="ECO:0007669"/>
    <property type="project" value="UniProtKB-KW"/>
</dbReference>
<keyword evidence="2" id="KW-1133">Transmembrane helix</keyword>
<feature type="compositionally biased region" description="Basic and acidic residues" evidence="1">
    <location>
        <begin position="382"/>
        <end position="404"/>
    </location>
</feature>
<sequence>MNCPDKNLADSRVSHCSFCGHPGTKRTHFQLSCEYCITSDGEGCIKKPESFKCNCTSCDKVWIENKQVKHQKWWIKVCNRIAMEQDFPNYEIIDMYLCNNNGNFAGIGSLIIFFVFVVTHPPPLLFFYMHNIELKVFKNVCGAGYLHLDVLYLDNMGFVLDNFLVQFVSWIILCAADGRPCISWGSPNTGMVVDFLVFHQHWEPAYIRQRMLPMLSTIYLREIAAKPNESLLNGQYEFDSIQRVKVRYGHQSYVIKWKKAVDSIGSGIHKSLAAESDIQQGEDVEVDEPANELDGYDIPQILVNDGFLLTDENMELIRHAFPKEVNRFLEEKEPKESKRRKCSGFSSQGLCDKSESSGSGSKGVQPSITKFYRSTKSQFHAKQGEDVANKSEIEDDMTSKETRKYSSSRLPKSVRRRLLL</sequence>
<proteinExistence type="predicted"/>
<feature type="compositionally biased region" description="Polar residues" evidence="1">
    <location>
        <begin position="364"/>
        <end position="380"/>
    </location>
</feature>
<reference evidence="3" key="1">
    <citation type="submission" date="2018-02" db="EMBL/GenBank/DDBJ databases">
        <title>Rhizophora mucronata_Transcriptome.</title>
        <authorList>
            <person name="Meera S.P."/>
            <person name="Sreeshan A."/>
            <person name="Augustine A."/>
        </authorList>
    </citation>
    <scope>NUCLEOTIDE SEQUENCE</scope>
    <source>
        <tissue evidence="3">Leaf</tissue>
    </source>
</reference>
<evidence type="ECO:0000256" key="2">
    <source>
        <dbReference type="SAM" id="Phobius"/>
    </source>
</evidence>
<feature type="region of interest" description="Disordered" evidence="1">
    <location>
        <begin position="332"/>
        <end position="420"/>
    </location>
</feature>
<dbReference type="EMBL" id="GGEC01041663">
    <property type="protein sequence ID" value="MBX22147.1"/>
    <property type="molecule type" value="Transcribed_RNA"/>
</dbReference>
<keyword evidence="3" id="KW-0540">Nuclease</keyword>
<organism evidence="3">
    <name type="scientific">Rhizophora mucronata</name>
    <name type="common">Asiatic mangrove</name>
    <dbReference type="NCBI Taxonomy" id="61149"/>
    <lineage>
        <taxon>Eukaryota</taxon>
        <taxon>Viridiplantae</taxon>
        <taxon>Streptophyta</taxon>
        <taxon>Embryophyta</taxon>
        <taxon>Tracheophyta</taxon>
        <taxon>Spermatophyta</taxon>
        <taxon>Magnoliopsida</taxon>
        <taxon>eudicotyledons</taxon>
        <taxon>Gunneridae</taxon>
        <taxon>Pentapetalae</taxon>
        <taxon>rosids</taxon>
        <taxon>fabids</taxon>
        <taxon>Malpighiales</taxon>
        <taxon>Rhizophoraceae</taxon>
        <taxon>Rhizophora</taxon>
    </lineage>
</organism>
<keyword evidence="2" id="KW-0472">Membrane</keyword>
<protein>
    <submittedName>
        <fullName evidence="3">Flap endonuclease GEN-like 1 isoform X1</fullName>
    </submittedName>
</protein>
<name>A0A2P2LW15_RHIMU</name>
<keyword evidence="3" id="KW-0255">Endonuclease</keyword>
<evidence type="ECO:0000313" key="3">
    <source>
        <dbReference type="EMBL" id="MBX22147.1"/>
    </source>
</evidence>
<evidence type="ECO:0000256" key="1">
    <source>
        <dbReference type="SAM" id="MobiDB-lite"/>
    </source>
</evidence>
<keyword evidence="2" id="KW-0812">Transmembrane</keyword>
<accession>A0A2P2LW15</accession>
<keyword evidence="3" id="KW-0378">Hydrolase</keyword>
<dbReference type="AlphaFoldDB" id="A0A2P2LW15"/>